<dbReference type="GO" id="GO:0016830">
    <property type="term" value="F:carbon-carbon lyase activity"/>
    <property type="evidence" value="ECO:0007669"/>
    <property type="project" value="InterPro"/>
</dbReference>
<name>R8BRS2_PHAM7</name>
<dbReference type="GO" id="GO:0019752">
    <property type="term" value="P:carboxylic acid metabolic process"/>
    <property type="evidence" value="ECO:0007669"/>
    <property type="project" value="InterPro"/>
</dbReference>
<evidence type="ECO:0000256" key="4">
    <source>
        <dbReference type="ARBA" id="ARBA00022737"/>
    </source>
</evidence>
<dbReference type="GO" id="GO:0000056">
    <property type="term" value="P:ribosomal small subunit export from nucleus"/>
    <property type="evidence" value="ECO:0007669"/>
    <property type="project" value="TreeGrafter"/>
</dbReference>
<dbReference type="EMBL" id="KB932935">
    <property type="protein sequence ID" value="EOO02024.1"/>
    <property type="molecule type" value="Genomic_DNA"/>
</dbReference>
<dbReference type="InterPro" id="IPR011989">
    <property type="entry name" value="ARM-like"/>
</dbReference>
<evidence type="ECO:0000256" key="3">
    <source>
        <dbReference type="ARBA" id="ARBA00016427"/>
    </source>
</evidence>
<dbReference type="GO" id="GO:0003723">
    <property type="term" value="F:RNA binding"/>
    <property type="evidence" value="ECO:0007669"/>
    <property type="project" value="InterPro"/>
</dbReference>
<dbReference type="Pfam" id="PF22493">
    <property type="entry name" value="PUF_NOP9"/>
    <property type="match status" value="1"/>
</dbReference>
<evidence type="ECO:0000256" key="6">
    <source>
        <dbReference type="ARBA" id="ARBA00024893"/>
    </source>
</evidence>
<dbReference type="AlphaFoldDB" id="R8BRS2"/>
<dbReference type="GO" id="GO:0030688">
    <property type="term" value="C:preribosome, small subunit precursor"/>
    <property type="evidence" value="ECO:0007669"/>
    <property type="project" value="TreeGrafter"/>
</dbReference>
<dbReference type="PANTHER" id="PTHR13102">
    <property type="entry name" value="NUCLEOLAR PROTEIN 9"/>
    <property type="match status" value="1"/>
</dbReference>
<accession>R8BRS2</accession>
<dbReference type="InterPro" id="IPR001313">
    <property type="entry name" value="Pumilio_RNA-bd_rpt"/>
</dbReference>
<organism evidence="10 11">
    <name type="scientific">Phaeoacremonium minimum (strain UCR-PA7)</name>
    <name type="common">Esca disease fungus</name>
    <name type="synonym">Togninia minima</name>
    <dbReference type="NCBI Taxonomy" id="1286976"/>
    <lineage>
        <taxon>Eukaryota</taxon>
        <taxon>Fungi</taxon>
        <taxon>Dikarya</taxon>
        <taxon>Ascomycota</taxon>
        <taxon>Pezizomycotina</taxon>
        <taxon>Sordariomycetes</taxon>
        <taxon>Sordariomycetidae</taxon>
        <taxon>Togniniales</taxon>
        <taxon>Togniniaceae</taxon>
        <taxon>Phaeoacremonium</taxon>
    </lineage>
</organism>
<dbReference type="GO" id="GO:0030686">
    <property type="term" value="C:90S preribosome"/>
    <property type="evidence" value="ECO:0007669"/>
    <property type="project" value="TreeGrafter"/>
</dbReference>
<dbReference type="SUPFAM" id="SSF48371">
    <property type="entry name" value="ARM repeat"/>
    <property type="match status" value="1"/>
</dbReference>
<comment type="subcellular location">
    <subcellularLocation>
        <location evidence="2">Nucleus</location>
        <location evidence="2">Nucleolus</location>
    </subcellularLocation>
</comment>
<dbReference type="SMART" id="SM00025">
    <property type="entry name" value="Pumilio"/>
    <property type="match status" value="5"/>
</dbReference>
<dbReference type="SUPFAM" id="SSF53383">
    <property type="entry name" value="PLP-dependent transferases"/>
    <property type="match status" value="1"/>
</dbReference>
<evidence type="ECO:0000313" key="11">
    <source>
        <dbReference type="Proteomes" id="UP000014074"/>
    </source>
</evidence>
<dbReference type="InterPro" id="IPR040000">
    <property type="entry name" value="NOP9"/>
</dbReference>
<dbReference type="HOGENOM" id="CLU_008720_1_0_1"/>
<evidence type="ECO:0000256" key="8">
    <source>
        <dbReference type="ARBA" id="ARBA00031929"/>
    </source>
</evidence>
<evidence type="ECO:0000256" key="5">
    <source>
        <dbReference type="ARBA" id="ARBA00022898"/>
    </source>
</evidence>
<comment type="function">
    <text evidence="6">RNA-binding nucleolar protein required for pre-rRNA processing. Involved in production of 18S rRNA and assembly of small ribosomal subunit.</text>
</comment>
<dbReference type="RefSeq" id="XP_007913294.1">
    <property type="nucleotide sequence ID" value="XM_007915103.1"/>
</dbReference>
<comment type="cofactor">
    <cofactor evidence="1">
        <name>pyridoxal 5'-phosphate</name>
        <dbReference type="ChEBI" id="CHEBI:597326"/>
    </cofactor>
</comment>
<keyword evidence="11" id="KW-1185">Reference proteome</keyword>
<dbReference type="GeneID" id="19322760"/>
<dbReference type="Pfam" id="PF00282">
    <property type="entry name" value="Pyridoxal_deC"/>
    <property type="match status" value="1"/>
</dbReference>
<keyword evidence="5" id="KW-0663">Pyridoxal phosphate</keyword>
<feature type="region of interest" description="Disordered" evidence="9">
    <location>
        <begin position="100"/>
        <end position="145"/>
    </location>
</feature>
<dbReference type="GO" id="GO:0005730">
    <property type="term" value="C:nucleolus"/>
    <property type="evidence" value="ECO:0007669"/>
    <property type="project" value="UniProtKB-SubCell"/>
</dbReference>
<keyword evidence="4" id="KW-0677">Repeat</keyword>
<sequence length="791" mass="88751">MLNVPVTCSFLLGPDMKVFHKANTLPAGYLFHTKEEEDAEVWDLADLTLQCGRKGDSVKLALSWIYYGAAGFEKQIDHAFEVAHHLATKVEEDGNFQLISSNPPPCLQMGKNRKSKRQLIRDEKKLKRKNQEFEEEETSHDAKRQRFEAQPEAAGDFIPLDEGNDVNRPYDEPEREFFGMLADEEQEYFRRADEMLELDDFPSAEDRDIFLENVYKEAEGKELKLASSQSCSRLMERLIMLSNTRQKKHLFEAFASHFVTLVTHRFASHCCEKLFLVSAPVVTRELAGIEEEQDKAEEVGSEEKPTSSMEELFLLTLDELEQHLTYLLSDRFASHTLRVLLLVLSGRPLEGASTKSLLQSKKKEHISVARPTANSELDSQLRAVPESFTMATQKIIEDTAASMDATALRVLATHPTGNPVLQLLLELDISLNAKDKNKKDSLLLFKLLPGAPSSLNDATSSATDFINQMLYDPIGSRLIESIITHSPAQVFKGLHANFFGPRIDSYVRNDIASYPAIKALVRMGKDDLANAVEKILPEVTKLVERGRYNVLKTLLERCNVRHATSQLNSLVKLICSAAGTDPNSLVAKFCGLDEEEVVSKNEPQQFAKNKLVLKSHGCQLVTAMLSIPGQPSRAVQASLLSLDSDQILRLATTSSPTVTVLTTAFSAPSQVPNFHKALVSKLMQHTMELANSQFGHKVLIAIVSVPSKGQGLSIPFHLKEGVISVLASHERELRDSWTGRNVWRTWKGDLWSHRRSEWIRWIKEFDPAETKDGLASKPKPWQTARAGDKRR</sequence>
<evidence type="ECO:0000313" key="10">
    <source>
        <dbReference type="EMBL" id="EOO02024.1"/>
    </source>
</evidence>
<dbReference type="InterPro" id="IPR016024">
    <property type="entry name" value="ARM-type_fold"/>
</dbReference>
<dbReference type="InterPro" id="IPR002129">
    <property type="entry name" value="PyrdxlP-dep_de-COase"/>
</dbReference>
<feature type="region of interest" description="Disordered" evidence="9">
    <location>
        <begin position="770"/>
        <end position="791"/>
    </location>
</feature>
<dbReference type="OrthoDB" id="392571at2759"/>
<evidence type="ECO:0000256" key="9">
    <source>
        <dbReference type="SAM" id="MobiDB-lite"/>
    </source>
</evidence>
<evidence type="ECO:0000256" key="7">
    <source>
        <dbReference type="ARBA" id="ARBA00030932"/>
    </source>
</evidence>
<dbReference type="eggNOG" id="KOG2188">
    <property type="taxonomic scope" value="Eukaryota"/>
</dbReference>
<reference evidence="11" key="1">
    <citation type="journal article" date="2013" name="Genome Announc.">
        <title>Draft genome sequence of the ascomycete Phaeoacremonium aleophilum strain UCR-PA7, a causal agent of the esca disease complex in grapevines.</title>
        <authorList>
            <person name="Blanco-Ulate B."/>
            <person name="Rolshausen P."/>
            <person name="Cantu D."/>
        </authorList>
    </citation>
    <scope>NUCLEOTIDE SEQUENCE [LARGE SCALE GENOMIC DNA]</scope>
    <source>
        <strain evidence="11">UCR-PA7</strain>
    </source>
</reference>
<evidence type="ECO:0000256" key="2">
    <source>
        <dbReference type="ARBA" id="ARBA00004604"/>
    </source>
</evidence>
<evidence type="ECO:0000256" key="1">
    <source>
        <dbReference type="ARBA" id="ARBA00001933"/>
    </source>
</evidence>
<dbReference type="Proteomes" id="UP000014074">
    <property type="component" value="Unassembled WGS sequence"/>
</dbReference>
<dbReference type="Gene3D" id="3.90.1150.170">
    <property type="match status" value="1"/>
</dbReference>
<dbReference type="Gene3D" id="1.25.10.10">
    <property type="entry name" value="Leucine-rich Repeat Variant"/>
    <property type="match status" value="2"/>
</dbReference>
<dbReference type="GO" id="GO:0000480">
    <property type="term" value="P:endonucleolytic cleavage in 5'-ETS of tricistronic rRNA transcript (SSU-rRNA, 5.8S rRNA, LSU-rRNA)"/>
    <property type="evidence" value="ECO:0007669"/>
    <property type="project" value="TreeGrafter"/>
</dbReference>
<protein>
    <recommendedName>
        <fullName evidence="3">Nucleolar protein 9</fullName>
    </recommendedName>
    <alternativeName>
        <fullName evidence="7 8">Pumilio domain-containing protein NOP9</fullName>
    </alternativeName>
</protein>
<gene>
    <name evidence="10" type="ORF">UCRPA7_2504</name>
</gene>
<dbReference type="GO" id="GO:0030170">
    <property type="term" value="F:pyridoxal phosphate binding"/>
    <property type="evidence" value="ECO:0007669"/>
    <property type="project" value="InterPro"/>
</dbReference>
<dbReference type="InterPro" id="IPR015424">
    <property type="entry name" value="PyrdxlP-dep_Trfase"/>
</dbReference>
<dbReference type="GO" id="GO:0000447">
    <property type="term" value="P:endonucleolytic cleavage in ITS1 to separate SSU-rRNA from 5.8S rRNA and LSU-rRNA from tricistronic rRNA transcript (SSU-rRNA, 5.8S rRNA, LSU-rRNA)"/>
    <property type="evidence" value="ECO:0007669"/>
    <property type="project" value="TreeGrafter"/>
</dbReference>
<dbReference type="PANTHER" id="PTHR13102:SF0">
    <property type="entry name" value="NUCLEOLAR PROTEIN 9"/>
    <property type="match status" value="1"/>
</dbReference>
<proteinExistence type="predicted"/>
<dbReference type="GO" id="GO:0000472">
    <property type="term" value="P:endonucleolytic cleavage to generate mature 5'-end of SSU-rRNA from (SSU-rRNA, 5.8S rRNA, LSU-rRNA)"/>
    <property type="evidence" value="ECO:0007669"/>
    <property type="project" value="TreeGrafter"/>
</dbReference>
<dbReference type="KEGG" id="tmn:UCRPA7_2504"/>
<feature type="compositionally biased region" description="Basic and acidic residues" evidence="9">
    <location>
        <begin position="119"/>
        <end position="132"/>
    </location>
</feature>
<dbReference type="eggNOG" id="KOG0629">
    <property type="taxonomic scope" value="Eukaryota"/>
</dbReference>